<dbReference type="KEGG" id="bcv:Bcav_0227"/>
<dbReference type="Pfam" id="PF12695">
    <property type="entry name" value="Abhydrolase_5"/>
    <property type="match status" value="1"/>
</dbReference>
<dbReference type="InterPro" id="IPR029059">
    <property type="entry name" value="AB_hydrolase_5"/>
</dbReference>
<dbReference type="InterPro" id="IPR029058">
    <property type="entry name" value="AB_hydrolase_fold"/>
</dbReference>
<evidence type="ECO:0000313" key="3">
    <source>
        <dbReference type="EMBL" id="ACQ78492.1"/>
    </source>
</evidence>
<dbReference type="Gene3D" id="3.40.50.1820">
    <property type="entry name" value="alpha/beta hydrolase"/>
    <property type="match status" value="1"/>
</dbReference>
<accession>C5BVQ2</accession>
<dbReference type="STRING" id="471853.Bcav_0227"/>
<protein>
    <recommendedName>
        <fullName evidence="2">Alpha/beta hydrolase fold-5 domain-containing protein</fullName>
    </recommendedName>
</protein>
<keyword evidence="1" id="KW-0812">Transmembrane</keyword>
<dbReference type="RefSeq" id="WP_012725272.1">
    <property type="nucleotide sequence ID" value="NC_012669.1"/>
</dbReference>
<feature type="transmembrane region" description="Helical" evidence="1">
    <location>
        <begin position="71"/>
        <end position="91"/>
    </location>
</feature>
<dbReference type="SUPFAM" id="SSF53474">
    <property type="entry name" value="alpha/beta-Hydrolases"/>
    <property type="match status" value="1"/>
</dbReference>
<dbReference type="eggNOG" id="COG1073">
    <property type="taxonomic scope" value="Bacteria"/>
</dbReference>
<keyword evidence="4" id="KW-1185">Reference proteome</keyword>
<evidence type="ECO:0000256" key="1">
    <source>
        <dbReference type="SAM" id="Phobius"/>
    </source>
</evidence>
<dbReference type="Proteomes" id="UP000007962">
    <property type="component" value="Chromosome"/>
</dbReference>
<gene>
    <name evidence="3" type="ordered locus">Bcav_0227</name>
</gene>
<keyword evidence="1" id="KW-1133">Transmembrane helix</keyword>
<feature type="transmembrane region" description="Helical" evidence="1">
    <location>
        <begin position="33"/>
        <end position="51"/>
    </location>
</feature>
<reference evidence="3 4" key="1">
    <citation type="journal article" date="2009" name="Stand. Genomic Sci.">
        <title>Complete genome sequence of Beutenbergia cavernae type strain (HKI 0122).</title>
        <authorList>
            <person name="Land M."/>
            <person name="Pukall R."/>
            <person name="Abt B."/>
            <person name="Goker M."/>
            <person name="Rohde M."/>
            <person name="Glavina Del Rio T."/>
            <person name="Tice H."/>
            <person name="Copeland A."/>
            <person name="Cheng J.F."/>
            <person name="Lucas S."/>
            <person name="Chen F."/>
            <person name="Nolan M."/>
            <person name="Bruce D."/>
            <person name="Goodwin L."/>
            <person name="Pitluck S."/>
            <person name="Ivanova N."/>
            <person name="Mavromatis K."/>
            <person name="Ovchinnikova G."/>
            <person name="Pati A."/>
            <person name="Chen A."/>
            <person name="Palaniappan K."/>
            <person name="Hauser L."/>
            <person name="Chang Y.J."/>
            <person name="Jefferies C.C."/>
            <person name="Saunders E."/>
            <person name="Brettin T."/>
            <person name="Detter J.C."/>
            <person name="Han C."/>
            <person name="Chain P."/>
            <person name="Bristow J."/>
            <person name="Eisen J.A."/>
            <person name="Markowitz V."/>
            <person name="Hugenholtz P."/>
            <person name="Kyrpides N.C."/>
            <person name="Klenk H.P."/>
            <person name="Lapidus A."/>
        </authorList>
    </citation>
    <scope>NUCLEOTIDE SEQUENCE [LARGE SCALE GENOMIC DNA]</scope>
    <source>
        <strain evidence="4">ATCC BAA-8 / DSM 12333 / NBRC 16432</strain>
    </source>
</reference>
<evidence type="ECO:0000259" key="2">
    <source>
        <dbReference type="Pfam" id="PF12695"/>
    </source>
</evidence>
<evidence type="ECO:0000313" key="4">
    <source>
        <dbReference type="Proteomes" id="UP000007962"/>
    </source>
</evidence>
<sequence>MRRVLAALPGLVLLGVVVWVVLTRWDVLRAGHPAYPITLAVAAVLGAVLAIRGAQAPAERPAGGGRRVLRALGHAVGAVLVLASAAALAWLRPFPADDVALPALDVPDDASVAVVDEIGTIDLVPAEPLTTGLVFSPGARVDPRAYAHVLRPLAEAGYVVVILRPPYGIALANPTQSGAAISRHPEVETWFVGGHSIGGVAASWFAEREAAPDGAVDGLLLWASYPAADLSGTALRACSVTGTNDGLTTPADVADSAPLLPPTTVFTPIDGAIHAYFGDYGPQAGDGEPAVPREEAQRQIVEASLACLDG</sequence>
<dbReference type="GO" id="GO:0016787">
    <property type="term" value="F:hydrolase activity"/>
    <property type="evidence" value="ECO:0007669"/>
    <property type="project" value="InterPro"/>
</dbReference>
<feature type="domain" description="Alpha/beta hydrolase fold-5" evidence="2">
    <location>
        <begin position="133"/>
        <end position="296"/>
    </location>
</feature>
<dbReference type="EMBL" id="CP001618">
    <property type="protein sequence ID" value="ACQ78492.1"/>
    <property type="molecule type" value="Genomic_DNA"/>
</dbReference>
<organism evidence="3 4">
    <name type="scientific">Beutenbergia cavernae (strain ATCC BAA-8 / DSM 12333 / CCUG 43141 / JCM 11478 / NBRC 16432 / NCIMB 13614 / HKI 0122)</name>
    <dbReference type="NCBI Taxonomy" id="471853"/>
    <lineage>
        <taxon>Bacteria</taxon>
        <taxon>Bacillati</taxon>
        <taxon>Actinomycetota</taxon>
        <taxon>Actinomycetes</taxon>
        <taxon>Micrococcales</taxon>
        <taxon>Beutenbergiaceae</taxon>
        <taxon>Beutenbergia</taxon>
    </lineage>
</organism>
<proteinExistence type="predicted"/>
<name>C5BVQ2_BEUC1</name>
<keyword evidence="1" id="KW-0472">Membrane</keyword>
<dbReference type="HOGENOM" id="CLU_077889_0_0_11"/>
<dbReference type="AlphaFoldDB" id="C5BVQ2"/>